<name>A0A0G4F005_VITBC</name>
<keyword evidence="2" id="KW-0732">Signal</keyword>
<evidence type="ECO:0000313" key="4">
    <source>
        <dbReference type="Proteomes" id="UP000041254"/>
    </source>
</evidence>
<proteinExistence type="predicted"/>
<feature type="compositionally biased region" description="Low complexity" evidence="1">
    <location>
        <begin position="386"/>
        <end position="399"/>
    </location>
</feature>
<accession>A0A0G4F005</accession>
<feature type="chain" id="PRO_5005187892" evidence="2">
    <location>
        <begin position="20"/>
        <end position="477"/>
    </location>
</feature>
<feature type="compositionally biased region" description="Low complexity" evidence="1">
    <location>
        <begin position="406"/>
        <end position="419"/>
    </location>
</feature>
<feature type="region of interest" description="Disordered" evidence="1">
    <location>
        <begin position="243"/>
        <end position="262"/>
    </location>
</feature>
<protein>
    <submittedName>
        <fullName evidence="3">Uncharacterized protein</fullName>
    </submittedName>
</protein>
<evidence type="ECO:0000256" key="1">
    <source>
        <dbReference type="SAM" id="MobiDB-lite"/>
    </source>
</evidence>
<feature type="region of interest" description="Disordered" evidence="1">
    <location>
        <begin position="287"/>
        <end position="477"/>
    </location>
</feature>
<keyword evidence="4" id="KW-1185">Reference proteome</keyword>
<dbReference type="VEuPathDB" id="CryptoDB:Vbra_14101"/>
<gene>
    <name evidence="3" type="ORF">Vbra_14101</name>
</gene>
<sequence>MENLVLFIAAVTLLGVVSSASLRDSAKIRGVLRQPIAPLISTDLHTSVRADIQADVLSAVEGVPPCSCDECVAAILQIAEEDSHGLQCTVKSDLLAQQETVCRQQGPADRWVIQISADLDYTRFCSYSCKPQAPDDRNAAVPCMSLTSEEVRLLQTPSGNGRSKVYEFSPMVNSTSLSMLKGGEATGANQMVSGDKALRDTFSDEHVRVRDKAAAPEEGQPSCPDCHCHCPESPPCPYVSVPPPPPPPPPSPPLPPLPPPVQPPVATPPQVVSPVGYGMPATFPGSVPAMAPAVPPAAPGAMSQPMPQQPVPAGGASVVEPPQGTTNETIPGASVQPAPSPVTDTDTLSNGTAPATASSGQQQRPQAVQAAPQQQQSPPQLPGVISPPTAQPQQPSANNPVPPTPQQQQQTGAVQPVQASQGAQPDESGTAGEENATNGTNPVPPQQPQQEQTSHGGLFNPPAAALLLFRSRRGRRE</sequence>
<reference evidence="3 4" key="1">
    <citation type="submission" date="2014-11" db="EMBL/GenBank/DDBJ databases">
        <authorList>
            <person name="Zhu J."/>
            <person name="Qi W."/>
            <person name="Song R."/>
        </authorList>
    </citation>
    <scope>NUCLEOTIDE SEQUENCE [LARGE SCALE GENOMIC DNA]</scope>
</reference>
<evidence type="ECO:0000313" key="3">
    <source>
        <dbReference type="EMBL" id="CEM04863.1"/>
    </source>
</evidence>
<dbReference type="OMA" id="PETEYAM"/>
<dbReference type="Proteomes" id="UP000041254">
    <property type="component" value="Unassembled WGS sequence"/>
</dbReference>
<feature type="compositionally biased region" description="Low complexity" evidence="1">
    <location>
        <begin position="361"/>
        <end position="378"/>
    </location>
</feature>
<dbReference type="AlphaFoldDB" id="A0A0G4F005"/>
<organism evidence="3 4">
    <name type="scientific">Vitrella brassicaformis (strain CCMP3155)</name>
    <dbReference type="NCBI Taxonomy" id="1169540"/>
    <lineage>
        <taxon>Eukaryota</taxon>
        <taxon>Sar</taxon>
        <taxon>Alveolata</taxon>
        <taxon>Colpodellida</taxon>
        <taxon>Vitrellaceae</taxon>
        <taxon>Vitrella</taxon>
    </lineage>
</organism>
<dbReference type="InParanoid" id="A0A0G4F005"/>
<evidence type="ECO:0000256" key="2">
    <source>
        <dbReference type="SAM" id="SignalP"/>
    </source>
</evidence>
<feature type="signal peptide" evidence="2">
    <location>
        <begin position="1"/>
        <end position="19"/>
    </location>
</feature>
<feature type="compositionally biased region" description="Polar residues" evidence="1">
    <location>
        <begin position="342"/>
        <end position="360"/>
    </location>
</feature>
<dbReference type="EMBL" id="CDMY01000356">
    <property type="protein sequence ID" value="CEM04863.1"/>
    <property type="molecule type" value="Genomic_DNA"/>
</dbReference>